<keyword evidence="2" id="KW-1185">Reference proteome</keyword>
<reference evidence="1 2" key="1">
    <citation type="submission" date="2015-07" db="EMBL/GenBank/DDBJ databases">
        <title>Draft genome sequence of the Amantichitinum ursilacus IGB-41, a new chitin-degrading bacterium.</title>
        <authorList>
            <person name="Kirstahler P."/>
            <person name="Guenther M."/>
            <person name="Grumaz C."/>
            <person name="Rupp S."/>
            <person name="Zibek S."/>
            <person name="Sohn K."/>
        </authorList>
    </citation>
    <scope>NUCLEOTIDE SEQUENCE [LARGE SCALE GENOMIC DNA]</scope>
    <source>
        <strain evidence="1 2">IGB-41</strain>
    </source>
</reference>
<dbReference type="Pfam" id="PF09351">
    <property type="entry name" value="DUF1993"/>
    <property type="match status" value="1"/>
</dbReference>
<dbReference type="EMBL" id="LAQT01000009">
    <property type="protein sequence ID" value="KPC52600.1"/>
    <property type="molecule type" value="Genomic_DNA"/>
</dbReference>
<evidence type="ECO:0000313" key="2">
    <source>
        <dbReference type="Proteomes" id="UP000037939"/>
    </source>
</evidence>
<dbReference type="InterPro" id="IPR018531">
    <property type="entry name" value="DUF1993"/>
</dbReference>
<dbReference type="PANTHER" id="PTHR36922:SF1">
    <property type="entry name" value="DUF1993 DOMAIN-CONTAINING PROTEIN"/>
    <property type="match status" value="1"/>
</dbReference>
<dbReference type="RefSeq" id="WP_053938085.1">
    <property type="nucleotide sequence ID" value="NZ_LAQT01000009.1"/>
</dbReference>
<dbReference type="InterPro" id="IPR034660">
    <property type="entry name" value="DinB/YfiT-like"/>
</dbReference>
<accession>A0A0N1JSF5</accession>
<evidence type="ECO:0008006" key="3">
    <source>
        <dbReference type="Google" id="ProtNLM"/>
    </source>
</evidence>
<comment type="caution">
    <text evidence="1">The sequence shown here is derived from an EMBL/GenBank/DDBJ whole genome shotgun (WGS) entry which is preliminary data.</text>
</comment>
<evidence type="ECO:0000313" key="1">
    <source>
        <dbReference type="EMBL" id="KPC52600.1"/>
    </source>
</evidence>
<dbReference type="PANTHER" id="PTHR36922">
    <property type="entry name" value="BLL2446 PROTEIN"/>
    <property type="match status" value="1"/>
</dbReference>
<gene>
    <name evidence="1" type="ORF">WG78_12170</name>
</gene>
<dbReference type="SUPFAM" id="SSF109854">
    <property type="entry name" value="DinB/YfiT-like putative metalloenzymes"/>
    <property type="match status" value="1"/>
</dbReference>
<dbReference type="Proteomes" id="UP000037939">
    <property type="component" value="Unassembled WGS sequence"/>
</dbReference>
<proteinExistence type="predicted"/>
<sequence>MLPHLYTLAIPTFRRYLTQLDQLIALAQQHADAHPGLDVLDARIAPDMLPWATQIEIACNFVARTCLPLAGRAVPPHPQCARSFAGLRQHVALASALLDQLDPQDFLADRIIRDQAGQAWVELPAADFLLQYALPNFIFHFSTAYLILRSQGVALGKAQFDGLHVYPPAAAH</sequence>
<organism evidence="1 2">
    <name type="scientific">Amantichitinum ursilacus</name>
    <dbReference type="NCBI Taxonomy" id="857265"/>
    <lineage>
        <taxon>Bacteria</taxon>
        <taxon>Pseudomonadati</taxon>
        <taxon>Pseudomonadota</taxon>
        <taxon>Betaproteobacteria</taxon>
        <taxon>Neisseriales</taxon>
        <taxon>Chitinibacteraceae</taxon>
        <taxon>Amantichitinum</taxon>
    </lineage>
</organism>
<dbReference type="AlphaFoldDB" id="A0A0N1JSF5"/>
<protein>
    <recommendedName>
        <fullName evidence="3">DUF1993 domain-containing protein</fullName>
    </recommendedName>
</protein>
<name>A0A0N1JSF5_9NEIS</name>
<dbReference type="Gene3D" id="1.20.120.450">
    <property type="entry name" value="dinb family like domain"/>
    <property type="match status" value="1"/>
</dbReference>
<dbReference type="STRING" id="857265.WG78_12170"/>